<feature type="transmembrane region" description="Helical" evidence="2">
    <location>
        <begin position="74"/>
        <end position="93"/>
    </location>
</feature>
<evidence type="ECO:0000313" key="3">
    <source>
        <dbReference type="EMBL" id="CAG8645044.1"/>
    </source>
</evidence>
<evidence type="ECO:0000256" key="2">
    <source>
        <dbReference type="SAM" id="Phobius"/>
    </source>
</evidence>
<name>A0A9N9DR71_9GLOM</name>
<feature type="compositionally biased region" description="Polar residues" evidence="1">
    <location>
        <begin position="24"/>
        <end position="45"/>
    </location>
</feature>
<keyword evidence="2" id="KW-0472">Membrane</keyword>
<sequence>MMELDKKDSTDKNTKKKYVLSRPVSVNNNRAQSNESHSTDTNESNSSEDRKERNKSINYLGCVISFFNGNDHKYRYLGVTILIIALVFGLLPGPGPDKPPSRFFNNLANMIIGISRDIDSVKLPAADKVIDHAVACRLVSFGEKIVLAGRGLRNMNSKGSSLYESFDVEVDAMMQRLRSNARQGDSKYFKERLNNLIIKVQDFREVVDGMREAEKFVTKNDEHCVDIVRAHKEIGTVNEILVHLKNTAGNLMQMQAFLMTYEDRLLDLQVSLDKPGTDDEYCIFEVTKPDLNYLKISVDKLKDYHQSFDIKAGISN</sequence>
<dbReference type="AlphaFoldDB" id="A0A9N9DR71"/>
<evidence type="ECO:0000313" key="4">
    <source>
        <dbReference type="Proteomes" id="UP000789570"/>
    </source>
</evidence>
<gene>
    <name evidence="3" type="ORF">FCALED_LOCUS10766</name>
</gene>
<keyword evidence="4" id="KW-1185">Reference proteome</keyword>
<protein>
    <submittedName>
        <fullName evidence="3">2532_t:CDS:1</fullName>
    </submittedName>
</protein>
<evidence type="ECO:0000256" key="1">
    <source>
        <dbReference type="SAM" id="MobiDB-lite"/>
    </source>
</evidence>
<keyword evidence="2" id="KW-0812">Transmembrane</keyword>
<feature type="region of interest" description="Disordered" evidence="1">
    <location>
        <begin position="1"/>
        <end position="52"/>
    </location>
</feature>
<dbReference type="Proteomes" id="UP000789570">
    <property type="component" value="Unassembled WGS sequence"/>
</dbReference>
<proteinExistence type="predicted"/>
<dbReference type="EMBL" id="CAJVPQ010004123">
    <property type="protein sequence ID" value="CAG8645044.1"/>
    <property type="molecule type" value="Genomic_DNA"/>
</dbReference>
<feature type="compositionally biased region" description="Basic and acidic residues" evidence="1">
    <location>
        <begin position="1"/>
        <end position="13"/>
    </location>
</feature>
<keyword evidence="2" id="KW-1133">Transmembrane helix</keyword>
<accession>A0A9N9DR71</accession>
<reference evidence="3" key="1">
    <citation type="submission" date="2021-06" db="EMBL/GenBank/DDBJ databases">
        <authorList>
            <person name="Kallberg Y."/>
            <person name="Tangrot J."/>
            <person name="Rosling A."/>
        </authorList>
    </citation>
    <scope>NUCLEOTIDE SEQUENCE</scope>
    <source>
        <strain evidence="3">UK204</strain>
    </source>
</reference>
<comment type="caution">
    <text evidence="3">The sequence shown here is derived from an EMBL/GenBank/DDBJ whole genome shotgun (WGS) entry which is preliminary data.</text>
</comment>
<dbReference type="OrthoDB" id="2402927at2759"/>
<organism evidence="3 4">
    <name type="scientific">Funneliformis caledonium</name>
    <dbReference type="NCBI Taxonomy" id="1117310"/>
    <lineage>
        <taxon>Eukaryota</taxon>
        <taxon>Fungi</taxon>
        <taxon>Fungi incertae sedis</taxon>
        <taxon>Mucoromycota</taxon>
        <taxon>Glomeromycotina</taxon>
        <taxon>Glomeromycetes</taxon>
        <taxon>Glomerales</taxon>
        <taxon>Glomeraceae</taxon>
        <taxon>Funneliformis</taxon>
    </lineage>
</organism>